<dbReference type="EMBL" id="QUQM01000007">
    <property type="protein sequence ID" value="KAA8645629.1"/>
    <property type="molecule type" value="Genomic_DNA"/>
</dbReference>
<dbReference type="RefSeq" id="XP_033424990.1">
    <property type="nucleotide sequence ID" value="XM_033571675.1"/>
</dbReference>
<dbReference type="SUPFAM" id="SSF51735">
    <property type="entry name" value="NAD(P)-binding Rossmann-fold domains"/>
    <property type="match status" value="1"/>
</dbReference>
<dbReference type="EMBL" id="SOSA01000089">
    <property type="protein sequence ID" value="THC97030.1"/>
    <property type="molecule type" value="Genomic_DNA"/>
</dbReference>
<evidence type="ECO:0000313" key="4">
    <source>
        <dbReference type="EMBL" id="KAA8645629.1"/>
    </source>
</evidence>
<name>A0A4S3JNL7_9EURO</name>
<evidence type="ECO:0000256" key="3">
    <source>
        <dbReference type="ARBA" id="ARBA00023002"/>
    </source>
</evidence>
<evidence type="ECO:0000313" key="6">
    <source>
        <dbReference type="Proteomes" id="UP000308092"/>
    </source>
</evidence>
<dbReference type="GeneID" id="54329750"/>
<comment type="caution">
    <text evidence="5">The sequence shown here is derived from an EMBL/GenBank/DDBJ whole genome shotgun (WGS) entry which is preliminary data.</text>
</comment>
<dbReference type="OrthoDB" id="5840532at2759"/>
<dbReference type="PANTHER" id="PTHR43477">
    <property type="entry name" value="DIHYDROANTICAPSIN 7-DEHYDROGENASE"/>
    <property type="match status" value="1"/>
</dbReference>
<evidence type="ECO:0000256" key="2">
    <source>
        <dbReference type="ARBA" id="ARBA00022857"/>
    </source>
</evidence>
<keyword evidence="3" id="KW-0560">Oxidoreductase</keyword>
<dbReference type="Proteomes" id="UP000324241">
    <property type="component" value="Unassembled WGS sequence"/>
</dbReference>
<accession>A0A4S3JNL7</accession>
<dbReference type="GO" id="GO:0016491">
    <property type="term" value="F:oxidoreductase activity"/>
    <property type="evidence" value="ECO:0007669"/>
    <property type="project" value="UniProtKB-KW"/>
</dbReference>
<keyword evidence="6" id="KW-1185">Reference proteome</keyword>
<dbReference type="InterPro" id="IPR036291">
    <property type="entry name" value="NAD(P)-bd_dom_sf"/>
</dbReference>
<dbReference type="InterPro" id="IPR051122">
    <property type="entry name" value="SDR_DHRS6-like"/>
</dbReference>
<reference evidence="5 6" key="1">
    <citation type="submission" date="2019-03" db="EMBL/GenBank/DDBJ databases">
        <title>The genome sequence of a newly discovered highly antifungal drug resistant Aspergillus species, Aspergillus tanneri NIH 1004.</title>
        <authorList>
            <person name="Mounaud S."/>
            <person name="Singh I."/>
            <person name="Joardar V."/>
            <person name="Pakala S."/>
            <person name="Pakala S."/>
            <person name="Venepally P."/>
            <person name="Hoover J."/>
            <person name="Nierman W."/>
            <person name="Chung J."/>
            <person name="Losada L."/>
        </authorList>
    </citation>
    <scope>NUCLEOTIDE SEQUENCE [LARGE SCALE GENOMIC DNA]</scope>
    <source>
        <strain evidence="5 6">NIH1004</strain>
    </source>
</reference>
<protein>
    <submittedName>
        <fullName evidence="5">Uncharacterized protein</fullName>
    </submittedName>
</protein>
<gene>
    <name evidence="4" type="ORF">ATNIH1004_007048</name>
    <name evidence="5" type="ORF">EYZ11_003473</name>
</gene>
<proteinExistence type="inferred from homology"/>
<dbReference type="InterPro" id="IPR002347">
    <property type="entry name" value="SDR_fam"/>
</dbReference>
<dbReference type="Proteomes" id="UP000308092">
    <property type="component" value="Unassembled WGS sequence"/>
</dbReference>
<reference evidence="4 7" key="2">
    <citation type="submission" date="2019-08" db="EMBL/GenBank/DDBJ databases">
        <title>The genome sequence of a newly discovered highly antifungal drug resistant Aspergillus species, Aspergillus tanneri NIH 1004.</title>
        <authorList>
            <person name="Mounaud S."/>
            <person name="Singh I."/>
            <person name="Joardar V."/>
            <person name="Pakala S."/>
            <person name="Pakala S."/>
            <person name="Venepally P."/>
            <person name="Chung J.K."/>
            <person name="Losada L."/>
            <person name="Nierman W.C."/>
        </authorList>
    </citation>
    <scope>NUCLEOTIDE SEQUENCE [LARGE SCALE GENOMIC DNA]</scope>
    <source>
        <strain evidence="4 7">NIH1004</strain>
    </source>
</reference>
<keyword evidence="2" id="KW-0521">NADP</keyword>
<dbReference type="AlphaFoldDB" id="A0A4S3JNL7"/>
<evidence type="ECO:0000313" key="5">
    <source>
        <dbReference type="EMBL" id="THC97030.1"/>
    </source>
</evidence>
<evidence type="ECO:0000256" key="1">
    <source>
        <dbReference type="ARBA" id="ARBA00006484"/>
    </source>
</evidence>
<dbReference type="Gene3D" id="3.40.50.720">
    <property type="entry name" value="NAD(P)-binding Rossmann-like Domain"/>
    <property type="match status" value="1"/>
</dbReference>
<organism evidence="5 6">
    <name type="scientific">Aspergillus tanneri</name>
    <dbReference type="NCBI Taxonomy" id="1220188"/>
    <lineage>
        <taxon>Eukaryota</taxon>
        <taxon>Fungi</taxon>
        <taxon>Dikarya</taxon>
        <taxon>Ascomycota</taxon>
        <taxon>Pezizomycotina</taxon>
        <taxon>Eurotiomycetes</taxon>
        <taxon>Eurotiomycetidae</taxon>
        <taxon>Eurotiales</taxon>
        <taxon>Aspergillaceae</taxon>
        <taxon>Aspergillus</taxon>
        <taxon>Aspergillus subgen. Circumdati</taxon>
    </lineage>
</organism>
<dbReference type="PANTHER" id="PTHR43477:SF1">
    <property type="entry name" value="DIHYDROANTICAPSIN 7-DEHYDROGENASE"/>
    <property type="match status" value="1"/>
</dbReference>
<sequence>MVRVATSHDPERPLNEEQWLILQVSWGLWDGLMLVLAFTRSNAIDYSKDGIRVNCICPGVIETPMTTSSEDIRERLKPAVDINPGHEV</sequence>
<dbReference type="VEuPathDB" id="FungiDB:EYZ11_003473"/>
<dbReference type="STRING" id="1220188.A0A4S3JNL7"/>
<evidence type="ECO:0000313" key="7">
    <source>
        <dbReference type="Proteomes" id="UP000324241"/>
    </source>
</evidence>
<comment type="similarity">
    <text evidence="1">Belongs to the short-chain dehydrogenases/reductases (SDR) family.</text>
</comment>
<dbReference type="Pfam" id="PF13561">
    <property type="entry name" value="adh_short_C2"/>
    <property type="match status" value="1"/>
</dbReference>